<feature type="transmembrane region" description="Helical" evidence="1">
    <location>
        <begin position="307"/>
        <end position="329"/>
    </location>
</feature>
<gene>
    <name evidence="3" type="ORF">HDF16_001845</name>
</gene>
<feature type="transmembrane region" description="Helical" evidence="1">
    <location>
        <begin position="250"/>
        <end position="268"/>
    </location>
</feature>
<feature type="transmembrane region" description="Helical" evidence="1">
    <location>
        <begin position="162"/>
        <end position="182"/>
    </location>
</feature>
<evidence type="ECO:0000256" key="1">
    <source>
        <dbReference type="SAM" id="Phobius"/>
    </source>
</evidence>
<feature type="transmembrane region" description="Helical" evidence="1">
    <location>
        <begin position="20"/>
        <end position="40"/>
    </location>
</feature>
<dbReference type="AlphaFoldDB" id="A0A7W7ZC24"/>
<keyword evidence="4" id="KW-1185">Reference proteome</keyword>
<feature type="transmembrane region" description="Helical" evidence="1">
    <location>
        <begin position="189"/>
        <end position="207"/>
    </location>
</feature>
<dbReference type="PANTHER" id="PTHR23028:SF53">
    <property type="entry name" value="ACYL_TRANSF_3 DOMAIN-CONTAINING PROTEIN"/>
    <property type="match status" value="1"/>
</dbReference>
<accession>A0A7W7ZC24</accession>
<evidence type="ECO:0000313" key="3">
    <source>
        <dbReference type="EMBL" id="MBB5057160.1"/>
    </source>
</evidence>
<feature type="transmembrane region" description="Helical" evidence="1">
    <location>
        <begin position="61"/>
        <end position="84"/>
    </location>
</feature>
<comment type="caution">
    <text evidence="3">The sequence shown here is derived from an EMBL/GenBank/DDBJ whole genome shotgun (WGS) entry which is preliminary data.</text>
</comment>
<evidence type="ECO:0000313" key="4">
    <source>
        <dbReference type="Proteomes" id="UP000540989"/>
    </source>
</evidence>
<protein>
    <submittedName>
        <fullName evidence="3">Peptidoglycan/LPS O-acetylase OafA/YrhL</fullName>
    </submittedName>
</protein>
<feature type="domain" description="Acyltransferase 3" evidence="2">
    <location>
        <begin position="17"/>
        <end position="355"/>
    </location>
</feature>
<reference evidence="3 4" key="1">
    <citation type="submission" date="2020-08" db="EMBL/GenBank/DDBJ databases">
        <title>Genomic Encyclopedia of Type Strains, Phase IV (KMG-V): Genome sequencing to study the core and pangenomes of soil and plant-associated prokaryotes.</title>
        <authorList>
            <person name="Whitman W."/>
        </authorList>
    </citation>
    <scope>NUCLEOTIDE SEQUENCE [LARGE SCALE GENOMIC DNA]</scope>
    <source>
        <strain evidence="3 4">M8UP14</strain>
    </source>
</reference>
<dbReference type="PANTHER" id="PTHR23028">
    <property type="entry name" value="ACETYLTRANSFERASE"/>
    <property type="match status" value="1"/>
</dbReference>
<feature type="transmembrane region" description="Helical" evidence="1">
    <location>
        <begin position="104"/>
        <end position="124"/>
    </location>
</feature>
<dbReference type="GO" id="GO:0016020">
    <property type="term" value="C:membrane"/>
    <property type="evidence" value="ECO:0007669"/>
    <property type="project" value="TreeGrafter"/>
</dbReference>
<dbReference type="GO" id="GO:0009103">
    <property type="term" value="P:lipopolysaccharide biosynthetic process"/>
    <property type="evidence" value="ECO:0007669"/>
    <property type="project" value="TreeGrafter"/>
</dbReference>
<keyword evidence="1" id="KW-0812">Transmembrane</keyword>
<dbReference type="RefSeq" id="WP_184215697.1">
    <property type="nucleotide sequence ID" value="NZ_JACHIP010000002.1"/>
</dbReference>
<organism evidence="3 4">
    <name type="scientific">Granulicella aggregans</name>
    <dbReference type="NCBI Taxonomy" id="474949"/>
    <lineage>
        <taxon>Bacteria</taxon>
        <taxon>Pseudomonadati</taxon>
        <taxon>Acidobacteriota</taxon>
        <taxon>Terriglobia</taxon>
        <taxon>Terriglobales</taxon>
        <taxon>Acidobacteriaceae</taxon>
        <taxon>Granulicella</taxon>
    </lineage>
</organism>
<feature type="transmembrane region" description="Helical" evidence="1">
    <location>
        <begin position="280"/>
        <end position="300"/>
    </location>
</feature>
<dbReference type="GO" id="GO:0016747">
    <property type="term" value="F:acyltransferase activity, transferring groups other than amino-acyl groups"/>
    <property type="evidence" value="ECO:0007669"/>
    <property type="project" value="InterPro"/>
</dbReference>
<evidence type="ECO:0000259" key="2">
    <source>
        <dbReference type="Pfam" id="PF01757"/>
    </source>
</evidence>
<proteinExistence type="predicted"/>
<sequence>MSAAPNSSADKIHPLTSLRFFAAFFVVIYHTLGNLVRGRFLPANINTPHPADALPNFGSRFLSIGFVSVSFFFLLSGYILAIVYLRREKPIDRRKFFIARFARVYPLFFITLLMDLPFSFRMLARLSSMHHAMLKIPINFVVETLMLHAWLVKFSGINFPNWSLSAEAVFYLSFPFIGLPLWRLRGKARWTAAVLLFVGGQALVFAWSTSFDLSPLQPIPLLHLSTFALGILLASWQFDARRQSPKPWQAYAALVAAAIVMVAAVETSPWIPLHNLGDGILAPIFMLLIWALSSSATGLSRMLSVRWLVVLGEASFGLYLLHIPVLHIFESVHSIAQPWAYALYLALTIILSVLSFYFVEAPLRRWILASFDRHPRESLEAASIAQ</sequence>
<feature type="transmembrane region" description="Helical" evidence="1">
    <location>
        <begin position="219"/>
        <end position="238"/>
    </location>
</feature>
<dbReference type="EMBL" id="JACHIP010000002">
    <property type="protein sequence ID" value="MBB5057160.1"/>
    <property type="molecule type" value="Genomic_DNA"/>
</dbReference>
<feature type="transmembrane region" description="Helical" evidence="1">
    <location>
        <begin position="341"/>
        <end position="359"/>
    </location>
</feature>
<dbReference type="InterPro" id="IPR002656">
    <property type="entry name" value="Acyl_transf_3_dom"/>
</dbReference>
<keyword evidence="1" id="KW-1133">Transmembrane helix</keyword>
<name>A0A7W7ZC24_9BACT</name>
<dbReference type="InterPro" id="IPR050879">
    <property type="entry name" value="Acyltransferase_3"/>
</dbReference>
<dbReference type="Proteomes" id="UP000540989">
    <property type="component" value="Unassembled WGS sequence"/>
</dbReference>
<keyword evidence="1" id="KW-0472">Membrane</keyword>
<dbReference type="Pfam" id="PF01757">
    <property type="entry name" value="Acyl_transf_3"/>
    <property type="match status" value="1"/>
</dbReference>